<proteinExistence type="predicted"/>
<feature type="domain" description="Lysozyme inhibitor LprI-like N-terminal" evidence="1">
    <location>
        <begin position="47"/>
        <end position="133"/>
    </location>
</feature>
<evidence type="ECO:0000313" key="2">
    <source>
        <dbReference type="EMBL" id="MBB5708440.1"/>
    </source>
</evidence>
<name>A0A7W9B914_9SPHN</name>
<dbReference type="Gene3D" id="1.20.1270.180">
    <property type="match status" value="1"/>
</dbReference>
<evidence type="ECO:0000259" key="1">
    <source>
        <dbReference type="Pfam" id="PF07007"/>
    </source>
</evidence>
<dbReference type="Pfam" id="PF07007">
    <property type="entry name" value="LprI"/>
    <property type="match status" value="1"/>
</dbReference>
<dbReference type="InterPro" id="IPR009739">
    <property type="entry name" value="LprI-like_N"/>
</dbReference>
<organism evidence="2 3">
    <name type="scientific">Sphingopyxis panaciterrulae</name>
    <dbReference type="NCBI Taxonomy" id="462372"/>
    <lineage>
        <taxon>Bacteria</taxon>
        <taxon>Pseudomonadati</taxon>
        <taxon>Pseudomonadota</taxon>
        <taxon>Alphaproteobacteria</taxon>
        <taxon>Sphingomonadales</taxon>
        <taxon>Sphingomonadaceae</taxon>
        <taxon>Sphingopyxis</taxon>
    </lineage>
</organism>
<comment type="caution">
    <text evidence="2">The sequence shown here is derived from an EMBL/GenBank/DDBJ whole genome shotgun (WGS) entry which is preliminary data.</text>
</comment>
<protein>
    <submittedName>
        <fullName evidence="2">Uncharacterized protein YecT (DUF1311 family)</fullName>
    </submittedName>
</protein>
<dbReference type="RefSeq" id="WP_184101170.1">
    <property type="nucleotide sequence ID" value="NZ_JACIJH010000018.1"/>
</dbReference>
<accession>A0A7W9B914</accession>
<dbReference type="Proteomes" id="UP000537161">
    <property type="component" value="Unassembled WGS sequence"/>
</dbReference>
<dbReference type="SUPFAM" id="SSF82171">
    <property type="entry name" value="DPP6 N-terminal domain-like"/>
    <property type="match status" value="1"/>
</dbReference>
<keyword evidence="3" id="KW-1185">Reference proteome</keyword>
<sequence>MTIRLGGLFLSAAVVFGETMLVPSRAQPAPSATVPASFDCGKATRAVDRFIRANAALRWQDLALSRSYRAVLDKLSGPARAELVAEQRDWVSERDRRCAADRSFAELNDPASSIHDQAYDCMTIVYQGRRQTLGDRAAAPIATRVIGEIDLGPIARARPELVETGRVPVAGMRLSPDGSHVAILLPSRELDGPDQLWLYRVADRKLTAATPRPDTRAQHPADVVAAITGLAWRGDTLFAIASLWGDGSDGESGPTAYYAATATGSRRLRDKPAEAQDRWESVTGGLVYREDEFSDDLDAVQSLRGNDRWLVWTADRGRGTIDLHIRARNPLGAPYLVAWGGWELAQFLFDDARSRLIYPADTGIAQFDLATHAERRIAGTGRGDQPYAVSADHGTFLWATRNDCGDEFLADPEADAPERFCLAAMTGTEAATPWPSGR</sequence>
<reference evidence="2 3" key="1">
    <citation type="submission" date="2020-08" db="EMBL/GenBank/DDBJ databases">
        <title>Genomic Encyclopedia of Type Strains, Phase IV (KMG-IV): sequencing the most valuable type-strain genomes for metagenomic binning, comparative biology and taxonomic classification.</title>
        <authorList>
            <person name="Goeker M."/>
        </authorList>
    </citation>
    <scope>NUCLEOTIDE SEQUENCE [LARGE SCALE GENOMIC DNA]</scope>
    <source>
        <strain evidence="2 3">DSM 27163</strain>
    </source>
</reference>
<evidence type="ECO:0000313" key="3">
    <source>
        <dbReference type="Proteomes" id="UP000537161"/>
    </source>
</evidence>
<gene>
    <name evidence="2" type="ORF">FHR21_003825</name>
</gene>
<dbReference type="AlphaFoldDB" id="A0A7W9B914"/>
<dbReference type="EMBL" id="JACIJH010000018">
    <property type="protein sequence ID" value="MBB5708440.1"/>
    <property type="molecule type" value="Genomic_DNA"/>
</dbReference>